<dbReference type="Gene3D" id="3.40.1170.60">
    <property type="match status" value="1"/>
</dbReference>
<dbReference type="GO" id="GO:0042276">
    <property type="term" value="P:error-prone translesion synthesis"/>
    <property type="evidence" value="ECO:0007669"/>
    <property type="project" value="TreeGrafter"/>
</dbReference>
<keyword evidence="3" id="KW-0548">Nucleotidyltransferase</keyword>
<organism evidence="3">
    <name type="scientific">Tuwongella immobilis</name>
    <dbReference type="NCBI Taxonomy" id="692036"/>
    <lineage>
        <taxon>Bacteria</taxon>
        <taxon>Pseudomonadati</taxon>
        <taxon>Planctomycetota</taxon>
        <taxon>Planctomycetia</taxon>
        <taxon>Gemmatales</taxon>
        <taxon>Gemmataceae</taxon>
        <taxon>Tuwongella</taxon>
    </lineage>
</organism>
<dbReference type="InterPro" id="IPR001126">
    <property type="entry name" value="UmuC"/>
</dbReference>
<dbReference type="PANTHER" id="PTHR11076:SF34">
    <property type="entry name" value="PROTEIN UMUC"/>
    <property type="match status" value="1"/>
</dbReference>
<dbReference type="AlphaFoldDB" id="A0A6C2YPD6"/>
<evidence type="ECO:0000313" key="4">
    <source>
        <dbReference type="Proteomes" id="UP000464378"/>
    </source>
</evidence>
<dbReference type="GO" id="GO:0003887">
    <property type="term" value="F:DNA-directed DNA polymerase activity"/>
    <property type="evidence" value="ECO:0007669"/>
    <property type="project" value="UniProtKB-KW"/>
</dbReference>
<dbReference type="Pfam" id="PF00817">
    <property type="entry name" value="IMS"/>
    <property type="match status" value="1"/>
</dbReference>
<accession>A0A6C2YPD6</accession>
<protein>
    <recommendedName>
        <fullName evidence="2">UmuC domain-containing protein</fullName>
    </recommendedName>
</protein>
<dbReference type="Gene3D" id="1.10.150.20">
    <property type="entry name" value="5' to 3' exonuclease, C-terminal subdomain"/>
    <property type="match status" value="1"/>
</dbReference>
<dbReference type="EMBL" id="LR593887">
    <property type="protein sequence ID" value="VTS03234.1"/>
    <property type="molecule type" value="Genomic_DNA"/>
</dbReference>
<reference evidence="3" key="1">
    <citation type="submission" date="2019-04" db="EMBL/GenBank/DDBJ databases">
        <authorList>
            <consortium name="Science for Life Laboratories"/>
        </authorList>
    </citation>
    <scope>NUCLEOTIDE SEQUENCE</scope>
    <source>
        <strain evidence="3">MBLW1</strain>
    </source>
</reference>
<proteinExistence type="inferred from homology"/>
<dbReference type="InterPro" id="IPR043502">
    <property type="entry name" value="DNA/RNA_pol_sf"/>
</dbReference>
<dbReference type="GO" id="GO:0009432">
    <property type="term" value="P:SOS response"/>
    <property type="evidence" value="ECO:0007669"/>
    <property type="project" value="TreeGrafter"/>
</dbReference>
<evidence type="ECO:0000313" key="3">
    <source>
        <dbReference type="EMBL" id="VIP03049.1"/>
    </source>
</evidence>
<dbReference type="FunCoup" id="A0A6C2YPD6">
    <property type="interactions" value="71"/>
</dbReference>
<dbReference type="InterPro" id="IPR050116">
    <property type="entry name" value="DNA_polymerase-Y"/>
</dbReference>
<dbReference type="KEGG" id="tim:GMBLW1_09110"/>
<comment type="similarity">
    <text evidence="1">Belongs to the DNA polymerase type-Y family.</text>
</comment>
<dbReference type="Pfam" id="PF11799">
    <property type="entry name" value="IMS_C"/>
    <property type="match status" value="1"/>
</dbReference>
<dbReference type="InParanoid" id="A0A6C2YPD6"/>
<dbReference type="GO" id="GO:0005829">
    <property type="term" value="C:cytosol"/>
    <property type="evidence" value="ECO:0007669"/>
    <property type="project" value="TreeGrafter"/>
</dbReference>
<dbReference type="InterPro" id="IPR017961">
    <property type="entry name" value="DNA_pol_Y-fam_little_finger"/>
</dbReference>
<sequence length="448" mass="51716">MRFRLDSGPNWSARTTFLESVAKFCSNGLDFTTVQMQIGDMRRAIGHLDADSFYVSSERVRDPFLKDKPVGVLGNNGACVIARSYEMKAMGVRVGEPIWDAIKRCPDGIYVKRDFPWYEVLSRQMLDETCRRSPLVEYYSIDEFFFLVEPYPIERMERLAQSIRDDIFQKTRLPVTVGLARSRTLAKLLTDTYKPFGAVAMLRPEEERALLMRLPVTAICGIAERRAKRLAMYNIRTCWDLAQMSRSLVRQLLTVTGEIIWRELNGEPVTPIQAERPPHKMLSRGGSIGWPTNDRDIIFAWIVRNLERLIEELEFHRVRIGKLTLWLNYADGDGPDTIGEHTFETVTDRFDLLLDAARTAWLRSWRTGARVVRMQLIGTHLRRSGLVQQSLFEQPNPQQVALSQVKQQINQKLGRFKLRSGATLPLREIYRDESCNYDICDVRGKICF</sequence>
<gene>
    <name evidence="3" type="ORF">GMBLW1_09110</name>
</gene>
<dbReference type="Proteomes" id="UP000464378">
    <property type="component" value="Chromosome"/>
</dbReference>
<keyword evidence="3" id="KW-0808">Transferase</keyword>
<name>A0A6C2YPD6_9BACT</name>
<dbReference type="Gene3D" id="3.30.70.270">
    <property type="match status" value="1"/>
</dbReference>
<evidence type="ECO:0000259" key="2">
    <source>
        <dbReference type="PROSITE" id="PS50173"/>
    </source>
</evidence>
<keyword evidence="4" id="KW-1185">Reference proteome</keyword>
<dbReference type="PANTHER" id="PTHR11076">
    <property type="entry name" value="DNA REPAIR POLYMERASE UMUC / TRANSFERASE FAMILY MEMBER"/>
    <property type="match status" value="1"/>
</dbReference>
<feature type="domain" description="UmuC" evidence="2">
    <location>
        <begin position="45"/>
        <end position="223"/>
    </location>
</feature>
<dbReference type="PROSITE" id="PS50173">
    <property type="entry name" value="UMUC"/>
    <property type="match status" value="1"/>
</dbReference>
<evidence type="ECO:0000256" key="1">
    <source>
        <dbReference type="ARBA" id="ARBA00010945"/>
    </source>
</evidence>
<dbReference type="GO" id="GO:0003684">
    <property type="term" value="F:damaged DNA binding"/>
    <property type="evidence" value="ECO:0007669"/>
    <property type="project" value="InterPro"/>
</dbReference>
<dbReference type="GO" id="GO:0006281">
    <property type="term" value="P:DNA repair"/>
    <property type="evidence" value="ECO:0007669"/>
    <property type="project" value="InterPro"/>
</dbReference>
<keyword evidence="3" id="KW-0239">DNA-directed DNA polymerase</keyword>
<dbReference type="InterPro" id="IPR043128">
    <property type="entry name" value="Rev_trsase/Diguanyl_cyclase"/>
</dbReference>
<dbReference type="SUPFAM" id="SSF56672">
    <property type="entry name" value="DNA/RNA polymerases"/>
    <property type="match status" value="1"/>
</dbReference>
<dbReference type="EMBL" id="LR586016">
    <property type="protein sequence ID" value="VIP03049.1"/>
    <property type="molecule type" value="Genomic_DNA"/>
</dbReference>